<organism evidence="12 13">
    <name type="scientific">Amycolatopsis nalaikhensis</name>
    <dbReference type="NCBI Taxonomy" id="715472"/>
    <lineage>
        <taxon>Bacteria</taxon>
        <taxon>Bacillati</taxon>
        <taxon>Actinomycetota</taxon>
        <taxon>Actinomycetes</taxon>
        <taxon>Pseudonocardiales</taxon>
        <taxon>Pseudonocardiaceae</taxon>
        <taxon>Amycolatopsis</taxon>
    </lineage>
</organism>
<dbReference type="RefSeq" id="WP_285456527.1">
    <property type="nucleotide sequence ID" value="NZ_CP127173.1"/>
</dbReference>
<evidence type="ECO:0000256" key="9">
    <source>
        <dbReference type="ARBA" id="ARBA00048743"/>
    </source>
</evidence>
<gene>
    <name evidence="10 12" type="primary">tmk</name>
    <name evidence="12" type="ORF">QP939_10755</name>
</gene>
<name>A0ABY8XTV8_9PSEU</name>
<dbReference type="EMBL" id="CP127173">
    <property type="protein sequence ID" value="WIV59069.1"/>
    <property type="molecule type" value="Genomic_DNA"/>
</dbReference>
<dbReference type="HAMAP" id="MF_00165">
    <property type="entry name" value="Thymidylate_kinase"/>
    <property type="match status" value="1"/>
</dbReference>
<evidence type="ECO:0000256" key="10">
    <source>
        <dbReference type="HAMAP-Rule" id="MF_00165"/>
    </source>
</evidence>
<comment type="function">
    <text evidence="10">Phosphorylation of dTMP to form dTDP in both de novo and salvage pathways of dTTP synthesis.</text>
</comment>
<keyword evidence="5 10" id="KW-0545">Nucleotide biosynthesis</keyword>
<evidence type="ECO:0000256" key="8">
    <source>
        <dbReference type="ARBA" id="ARBA00022840"/>
    </source>
</evidence>
<feature type="domain" description="Thymidylate kinase-like" evidence="11">
    <location>
        <begin position="12"/>
        <end position="162"/>
    </location>
</feature>
<dbReference type="NCBIfam" id="TIGR00041">
    <property type="entry name" value="DTMP_kinase"/>
    <property type="match status" value="1"/>
</dbReference>
<sequence>MTTTHRGAFVTLDGPAGVGKTTTTQLVREYLGKRGYKVHATTEPSHGVLGNTARHGTDTYRGHTLACLVAADRYHHLETEVRPRVQEGHIVVCDRYVASSYVLQRMDGVPLIFVEAINAAADRPDLAVILQAPPAVTAARVAARGAHDRFHAGEESSKRESALYEDAAKRLAQWRYPVVAVDTGEASPVDVATYLTDRIADLVEGPAAEAATA</sequence>
<evidence type="ECO:0000256" key="5">
    <source>
        <dbReference type="ARBA" id="ARBA00022727"/>
    </source>
</evidence>
<dbReference type="InterPro" id="IPR039430">
    <property type="entry name" value="Thymidylate_kin-like_dom"/>
</dbReference>
<comment type="caution">
    <text evidence="10">Lacks conserved residue(s) required for the propagation of feature annotation.</text>
</comment>
<dbReference type="CDD" id="cd01672">
    <property type="entry name" value="TMPK"/>
    <property type="match status" value="1"/>
</dbReference>
<comment type="catalytic activity">
    <reaction evidence="9 10">
        <text>dTMP + ATP = dTDP + ADP</text>
        <dbReference type="Rhea" id="RHEA:13517"/>
        <dbReference type="ChEBI" id="CHEBI:30616"/>
        <dbReference type="ChEBI" id="CHEBI:58369"/>
        <dbReference type="ChEBI" id="CHEBI:63528"/>
        <dbReference type="ChEBI" id="CHEBI:456216"/>
        <dbReference type="EC" id="2.7.4.9"/>
    </reaction>
</comment>
<dbReference type="EC" id="2.7.4.9" evidence="2 10"/>
<keyword evidence="4 10" id="KW-0808">Transferase</keyword>
<accession>A0ABY8XTV8</accession>
<dbReference type="GO" id="GO:0004798">
    <property type="term" value="F:dTMP kinase activity"/>
    <property type="evidence" value="ECO:0007669"/>
    <property type="project" value="UniProtKB-EC"/>
</dbReference>
<keyword evidence="7 10" id="KW-0418">Kinase</keyword>
<keyword evidence="13" id="KW-1185">Reference proteome</keyword>
<evidence type="ECO:0000256" key="6">
    <source>
        <dbReference type="ARBA" id="ARBA00022741"/>
    </source>
</evidence>
<comment type="similarity">
    <text evidence="1 10">Belongs to the thymidylate kinase family.</text>
</comment>
<dbReference type="InterPro" id="IPR018094">
    <property type="entry name" value="Thymidylate_kinase"/>
</dbReference>
<dbReference type="Pfam" id="PF02223">
    <property type="entry name" value="Thymidylate_kin"/>
    <property type="match status" value="1"/>
</dbReference>
<dbReference type="Gene3D" id="3.40.50.300">
    <property type="entry name" value="P-loop containing nucleotide triphosphate hydrolases"/>
    <property type="match status" value="1"/>
</dbReference>
<protein>
    <recommendedName>
        <fullName evidence="3 10">Thymidylate kinase</fullName>
        <ecNumber evidence="2 10">2.7.4.9</ecNumber>
    </recommendedName>
    <alternativeName>
        <fullName evidence="10">dTMP kinase</fullName>
    </alternativeName>
</protein>
<evidence type="ECO:0000256" key="1">
    <source>
        <dbReference type="ARBA" id="ARBA00009776"/>
    </source>
</evidence>
<keyword evidence="8 10" id="KW-0067">ATP-binding</keyword>
<dbReference type="Proteomes" id="UP001227101">
    <property type="component" value="Chromosome"/>
</dbReference>
<dbReference type="PANTHER" id="PTHR10344">
    <property type="entry name" value="THYMIDYLATE KINASE"/>
    <property type="match status" value="1"/>
</dbReference>
<evidence type="ECO:0000256" key="2">
    <source>
        <dbReference type="ARBA" id="ARBA00012980"/>
    </source>
</evidence>
<evidence type="ECO:0000256" key="7">
    <source>
        <dbReference type="ARBA" id="ARBA00022777"/>
    </source>
</evidence>
<proteinExistence type="inferred from homology"/>
<reference evidence="12 13" key="1">
    <citation type="submission" date="2023-06" db="EMBL/GenBank/DDBJ databases">
        <authorList>
            <person name="Oyuntsetseg B."/>
            <person name="Kim S.B."/>
        </authorList>
    </citation>
    <scope>NUCLEOTIDE SEQUENCE [LARGE SCALE GENOMIC DNA]</scope>
    <source>
        <strain evidence="12 13">2-2</strain>
    </source>
</reference>
<keyword evidence="6 10" id="KW-0547">Nucleotide-binding</keyword>
<evidence type="ECO:0000313" key="12">
    <source>
        <dbReference type="EMBL" id="WIV59069.1"/>
    </source>
</evidence>
<evidence type="ECO:0000256" key="4">
    <source>
        <dbReference type="ARBA" id="ARBA00022679"/>
    </source>
</evidence>
<evidence type="ECO:0000256" key="3">
    <source>
        <dbReference type="ARBA" id="ARBA00017144"/>
    </source>
</evidence>
<dbReference type="InterPro" id="IPR027417">
    <property type="entry name" value="P-loop_NTPase"/>
</dbReference>
<dbReference type="PANTHER" id="PTHR10344:SF4">
    <property type="entry name" value="UMP-CMP KINASE 2, MITOCHONDRIAL"/>
    <property type="match status" value="1"/>
</dbReference>
<evidence type="ECO:0000313" key="13">
    <source>
        <dbReference type="Proteomes" id="UP001227101"/>
    </source>
</evidence>
<dbReference type="SUPFAM" id="SSF52540">
    <property type="entry name" value="P-loop containing nucleoside triphosphate hydrolases"/>
    <property type="match status" value="1"/>
</dbReference>
<evidence type="ECO:0000259" key="11">
    <source>
        <dbReference type="Pfam" id="PF02223"/>
    </source>
</evidence>